<dbReference type="AlphaFoldDB" id="A0AAQ3MTH9"/>
<sequence>MAVINGQWRQRTTGGDNERLVASTSNAFRARQMEAEKLVGVTTLEATRQWLCVREMEPRARRLRSRGTVLCEEQCCARKKKYEQARRIVINTPLHSSCTHPNTNQSQVHTHIYIHSTMVHPNSRTVGDTEHSWCRAVRGGTGIAVLALRTSKAPNISHLQASLRSLQTSHPILRSRLLHNNNNTFSFLTSPTSSCTLTSLTLPTNVSDPLTQILELELNRNTWHDSKDDHMFFATVYTLPNANTWVVTLRLHVSACDRTTALLLLRELLTLMEGDHGAGQDNSNHKEEPSLAIEDLVTRGKGKKPVWTRGLDMLAYSLNSLRLSNLKFVDAKNPRFSQVVRLQLNQNETKGVLAGCKLSGIKLCGALVAAGLMATHGSKMRSKKYGVVTLTDCRSSLESPLTDNFGFYHSAILNSHEMKGGETLWELAKRTYQTLAHSKNCDKHFSDMADLNFLMCRAIENPSLTPAASLRTSLMSVFEDTVVDNGGAKQREIGVEDYMGCASVHGVGPSIAIFDTIRDGSLDCVCVYPAPLHSRELMLELVGKMKAFLVEAANGYTG</sequence>
<dbReference type="Gene3D" id="3.30.559.10">
    <property type="entry name" value="Chloramphenicol acetyltransferase-like domain"/>
    <property type="match status" value="1"/>
</dbReference>
<organism evidence="1 2">
    <name type="scientific">Vigna mungo</name>
    <name type="common">Black gram</name>
    <name type="synonym">Phaseolus mungo</name>
    <dbReference type="NCBI Taxonomy" id="3915"/>
    <lineage>
        <taxon>Eukaryota</taxon>
        <taxon>Viridiplantae</taxon>
        <taxon>Streptophyta</taxon>
        <taxon>Embryophyta</taxon>
        <taxon>Tracheophyta</taxon>
        <taxon>Spermatophyta</taxon>
        <taxon>Magnoliopsida</taxon>
        <taxon>eudicotyledons</taxon>
        <taxon>Gunneridae</taxon>
        <taxon>Pentapetalae</taxon>
        <taxon>rosids</taxon>
        <taxon>fabids</taxon>
        <taxon>Fabales</taxon>
        <taxon>Fabaceae</taxon>
        <taxon>Papilionoideae</taxon>
        <taxon>50 kb inversion clade</taxon>
        <taxon>NPAAA clade</taxon>
        <taxon>indigoferoid/millettioid clade</taxon>
        <taxon>Phaseoleae</taxon>
        <taxon>Vigna</taxon>
    </lineage>
</organism>
<evidence type="ECO:0000313" key="2">
    <source>
        <dbReference type="Proteomes" id="UP001374535"/>
    </source>
</evidence>
<evidence type="ECO:0000313" key="1">
    <source>
        <dbReference type="EMBL" id="WVY97359.1"/>
    </source>
</evidence>
<name>A0AAQ3MTH9_VIGMU</name>
<protein>
    <submittedName>
        <fullName evidence="1">Uncharacterized protein</fullName>
    </submittedName>
</protein>
<accession>A0AAQ3MTH9</accession>
<dbReference type="PANTHER" id="PTHR34375:SF3">
    <property type="entry name" value="CONDENSATION DOMAIN-CONTAINING PROTEIN"/>
    <property type="match status" value="1"/>
</dbReference>
<dbReference type="InterPro" id="IPR023213">
    <property type="entry name" value="CAT-like_dom_sf"/>
</dbReference>
<dbReference type="PANTHER" id="PTHR34375">
    <property type="entry name" value="GATA ZINC FINGER PROTEIN-RELATED"/>
    <property type="match status" value="1"/>
</dbReference>
<reference evidence="1 2" key="1">
    <citation type="journal article" date="2023" name="Life. Sci Alliance">
        <title>Evolutionary insights into 3D genome organization and epigenetic landscape of Vigna mungo.</title>
        <authorList>
            <person name="Junaid A."/>
            <person name="Singh B."/>
            <person name="Bhatia S."/>
        </authorList>
    </citation>
    <scope>NUCLEOTIDE SEQUENCE [LARGE SCALE GENOMIC DNA]</scope>
    <source>
        <strain evidence="1">Urdbean</strain>
    </source>
</reference>
<dbReference type="SUPFAM" id="SSF52777">
    <property type="entry name" value="CoA-dependent acyltransferases"/>
    <property type="match status" value="2"/>
</dbReference>
<gene>
    <name evidence="1" type="ORF">V8G54_029510</name>
</gene>
<proteinExistence type="predicted"/>
<keyword evidence="2" id="KW-1185">Reference proteome</keyword>
<dbReference type="EMBL" id="CP144692">
    <property type="protein sequence ID" value="WVY97359.1"/>
    <property type="molecule type" value="Genomic_DNA"/>
</dbReference>
<dbReference type="Proteomes" id="UP001374535">
    <property type="component" value="Chromosome 9"/>
</dbReference>